<evidence type="ECO:0000259" key="6">
    <source>
        <dbReference type="PROSITE" id="PS50158"/>
    </source>
</evidence>
<dbReference type="SMART" id="SM00575">
    <property type="entry name" value="ZnF_PMZ"/>
    <property type="match status" value="1"/>
</dbReference>
<protein>
    <submittedName>
        <fullName evidence="9">Uncharacterized protein LOC104733718</fullName>
    </submittedName>
</protein>
<gene>
    <name evidence="9" type="primary">LOC104733718</name>
</gene>
<evidence type="ECO:0000256" key="3">
    <source>
        <dbReference type="ARBA" id="ARBA00022833"/>
    </source>
</evidence>
<evidence type="ECO:0000256" key="2">
    <source>
        <dbReference type="ARBA" id="ARBA00022771"/>
    </source>
</evidence>
<dbReference type="Pfam" id="PF04434">
    <property type="entry name" value="SWIM"/>
    <property type="match status" value="1"/>
</dbReference>
<dbReference type="Proteomes" id="UP000694864">
    <property type="component" value="Chromosome 12"/>
</dbReference>
<feature type="compositionally biased region" description="Basic residues" evidence="5">
    <location>
        <begin position="315"/>
        <end position="325"/>
    </location>
</feature>
<dbReference type="PANTHER" id="PTHR31973:SF189">
    <property type="entry name" value="TRANSPOSASE, MUDR, PLANT, MULE TRANSPOSASE DOMAIN PROTEIN-RELATED"/>
    <property type="match status" value="1"/>
</dbReference>
<keyword evidence="8" id="KW-1185">Reference proteome</keyword>
<keyword evidence="1" id="KW-0479">Metal-binding</keyword>
<dbReference type="InterPro" id="IPR007527">
    <property type="entry name" value="Znf_SWIM"/>
</dbReference>
<reference evidence="8" key="1">
    <citation type="journal article" date="2014" name="Nat. Commun.">
        <title>The emerging biofuel crop Camelina sativa retains a highly undifferentiated hexaploid genome structure.</title>
        <authorList>
            <person name="Kagale S."/>
            <person name="Koh C."/>
            <person name="Nixon J."/>
            <person name="Bollina V."/>
            <person name="Clarke W.E."/>
            <person name="Tuteja R."/>
            <person name="Spillane C."/>
            <person name="Robinson S.J."/>
            <person name="Links M.G."/>
            <person name="Clarke C."/>
            <person name="Higgins E.E."/>
            <person name="Huebert T."/>
            <person name="Sharpe A.G."/>
            <person name="Parkin I.A."/>
        </authorList>
    </citation>
    <scope>NUCLEOTIDE SEQUENCE [LARGE SCALE GENOMIC DNA]</scope>
    <source>
        <strain evidence="8">cv. DH55</strain>
    </source>
</reference>
<dbReference type="RefSeq" id="XP_010451576.1">
    <property type="nucleotide sequence ID" value="XM_010453274.1"/>
</dbReference>
<dbReference type="PROSITE" id="PS50158">
    <property type="entry name" value="ZF_CCHC"/>
    <property type="match status" value="1"/>
</dbReference>
<feature type="region of interest" description="Disordered" evidence="5">
    <location>
        <begin position="399"/>
        <end position="437"/>
    </location>
</feature>
<organism evidence="8 9">
    <name type="scientific">Camelina sativa</name>
    <name type="common">False flax</name>
    <name type="synonym">Myagrum sativum</name>
    <dbReference type="NCBI Taxonomy" id="90675"/>
    <lineage>
        <taxon>Eukaryota</taxon>
        <taxon>Viridiplantae</taxon>
        <taxon>Streptophyta</taxon>
        <taxon>Embryophyta</taxon>
        <taxon>Tracheophyta</taxon>
        <taxon>Spermatophyta</taxon>
        <taxon>Magnoliopsida</taxon>
        <taxon>eudicotyledons</taxon>
        <taxon>Gunneridae</taxon>
        <taxon>Pentapetalae</taxon>
        <taxon>rosids</taxon>
        <taxon>malvids</taxon>
        <taxon>Brassicales</taxon>
        <taxon>Brassicaceae</taxon>
        <taxon>Camelineae</taxon>
        <taxon>Camelina</taxon>
    </lineage>
</organism>
<dbReference type="GeneID" id="104733718"/>
<feature type="region of interest" description="Disordered" evidence="5">
    <location>
        <begin position="293"/>
        <end position="342"/>
    </location>
</feature>
<keyword evidence="2 4" id="KW-0863">Zinc-finger</keyword>
<accession>A0ABM0V6E6</accession>
<evidence type="ECO:0000256" key="1">
    <source>
        <dbReference type="ARBA" id="ARBA00022723"/>
    </source>
</evidence>
<keyword evidence="3" id="KW-0862">Zinc</keyword>
<evidence type="ECO:0000313" key="8">
    <source>
        <dbReference type="Proteomes" id="UP000694864"/>
    </source>
</evidence>
<proteinExistence type="predicted"/>
<dbReference type="InterPro" id="IPR001878">
    <property type="entry name" value="Znf_CCHC"/>
</dbReference>
<dbReference type="InterPro" id="IPR018289">
    <property type="entry name" value="MULE_transposase_dom"/>
</dbReference>
<feature type="domain" description="CCHC-type" evidence="6">
    <location>
        <begin position="350"/>
        <end position="364"/>
    </location>
</feature>
<evidence type="ECO:0000256" key="4">
    <source>
        <dbReference type="PROSITE-ProRule" id="PRU00047"/>
    </source>
</evidence>
<name>A0ABM0V6E6_CAMSA</name>
<dbReference type="PANTHER" id="PTHR31973">
    <property type="entry name" value="POLYPROTEIN, PUTATIVE-RELATED"/>
    <property type="match status" value="1"/>
</dbReference>
<evidence type="ECO:0000256" key="5">
    <source>
        <dbReference type="SAM" id="MobiDB-lite"/>
    </source>
</evidence>
<feature type="domain" description="SWIM-type" evidence="7">
    <location>
        <begin position="234"/>
        <end position="266"/>
    </location>
</feature>
<evidence type="ECO:0000313" key="9">
    <source>
        <dbReference type="RefSeq" id="XP_010451576.1"/>
    </source>
</evidence>
<dbReference type="Pfam" id="PF10551">
    <property type="entry name" value="MULE"/>
    <property type="match status" value="1"/>
</dbReference>
<dbReference type="InterPro" id="IPR006564">
    <property type="entry name" value="Znf_PMZ"/>
</dbReference>
<evidence type="ECO:0000259" key="7">
    <source>
        <dbReference type="PROSITE" id="PS50966"/>
    </source>
</evidence>
<sequence length="437" mass="49721">MMLTAVGRDPNNQIFPIAWAVVDCENNPNWEWFVKKIKADLELGLGENITLISDMHKGLIHGVATELPMAEHRACARHIYSTLKKSNKADMLKPLFWRVASSFNEADYKENLAIFKEFDPQSCQTLLRKDPSTWCRAFFRVGCCCADTHNNHTESYNRTLKIARRKPFVQMLELIRRDAMQRVATRSTIAAKETAKYTKKARKELEKSCDEAQYCAMITSKGGEFEIVEFGTGYFVNLSARTCACRKWDLTGIPCRHAVCAIREMNYEVEDYMSDYYLTEKWQGTYRRGLRPVNGPKFWKDSGRPRIAAPPYKRPAGRPKGKARIKGLNESPRKKKSDKKVGREGRVMHCGLCGEAGHNSRRCPHESSESRAKRIRLNGEPGQLEAQDQSEMEAAFAAMEAPGPEEPEAGHRAEEPEVQDVSSSAPQRSWVERMLFG</sequence>
<reference evidence="9" key="2">
    <citation type="submission" date="2025-08" db="UniProtKB">
        <authorList>
            <consortium name="RefSeq"/>
        </authorList>
    </citation>
    <scope>IDENTIFICATION</scope>
    <source>
        <tissue evidence="9">Leaf</tissue>
    </source>
</reference>
<dbReference type="PROSITE" id="PS50966">
    <property type="entry name" value="ZF_SWIM"/>
    <property type="match status" value="1"/>
</dbReference>